<dbReference type="AlphaFoldDB" id="A0A290MZF2"/>
<protein>
    <recommendedName>
        <fullName evidence="4">Lipoprotein</fullName>
    </recommendedName>
</protein>
<evidence type="ECO:0000313" key="2">
    <source>
        <dbReference type="EMBL" id="ATC32623.1"/>
    </source>
</evidence>
<feature type="chain" id="PRO_5013058516" description="Lipoprotein" evidence="1">
    <location>
        <begin position="24"/>
        <end position="125"/>
    </location>
</feature>
<name>A0A290MZF2_CAUVI</name>
<evidence type="ECO:0000256" key="1">
    <source>
        <dbReference type="SAM" id="SignalP"/>
    </source>
</evidence>
<dbReference type="RefSeq" id="WP_096052036.1">
    <property type="nucleotide sequence ID" value="NZ_CP023315.3"/>
</dbReference>
<reference evidence="3" key="1">
    <citation type="submission" date="2017-09" db="EMBL/GenBank/DDBJ databases">
        <title>Genome evolution observed in wild isolates of Caulobacter crescentus.</title>
        <authorList>
            <person name="Ely B."/>
            <person name="Wilson K."/>
            <person name="Scott D."/>
        </authorList>
    </citation>
    <scope>NUCLEOTIDE SEQUENCE [LARGE SCALE GENOMIC DNA]</scope>
    <source>
        <strain evidence="3">CB13b1a</strain>
    </source>
</reference>
<dbReference type="Proteomes" id="UP000217311">
    <property type="component" value="Chromosome"/>
</dbReference>
<dbReference type="EMBL" id="CP023315">
    <property type="protein sequence ID" value="ATC32623.1"/>
    <property type="molecule type" value="Genomic_DNA"/>
</dbReference>
<evidence type="ECO:0000313" key="3">
    <source>
        <dbReference type="Proteomes" id="UP000217311"/>
    </source>
</evidence>
<evidence type="ECO:0008006" key="4">
    <source>
        <dbReference type="Google" id="ProtNLM"/>
    </source>
</evidence>
<organism evidence="2 3">
    <name type="scientific">Caulobacter vibrioides</name>
    <name type="common">Caulobacter crescentus</name>
    <dbReference type="NCBI Taxonomy" id="155892"/>
    <lineage>
        <taxon>Bacteria</taxon>
        <taxon>Pseudomonadati</taxon>
        <taxon>Pseudomonadota</taxon>
        <taxon>Alphaproteobacteria</taxon>
        <taxon>Caulobacterales</taxon>
        <taxon>Caulobacteraceae</taxon>
        <taxon>Caulobacter</taxon>
    </lineage>
</organism>
<feature type="signal peptide" evidence="1">
    <location>
        <begin position="1"/>
        <end position="23"/>
    </location>
</feature>
<sequence>MSGVPSRRVFMWTLAALSLAGCATLPTLSTPEPGETWPELEPLLSVTPGREGLSIRVRSQGCAAKSDFVFRVDRKNGRAVVAFARRRLETCRGVEGEATLSFSYAELGLSARDRIVVANPIAPST</sequence>
<dbReference type="PROSITE" id="PS51257">
    <property type="entry name" value="PROKAR_LIPOPROTEIN"/>
    <property type="match status" value="1"/>
</dbReference>
<accession>A0A290MZF2</accession>
<keyword evidence="1" id="KW-0732">Signal</keyword>
<proteinExistence type="predicted"/>
<gene>
    <name evidence="2" type="ORF">CA606_09840</name>
</gene>